<gene>
    <name evidence="1" type="primary">WBGene00202689</name>
</gene>
<dbReference type="Proteomes" id="UP000005239">
    <property type="component" value="Unassembled WGS sequence"/>
</dbReference>
<evidence type="ECO:0000313" key="2">
    <source>
        <dbReference type="Proteomes" id="UP000005239"/>
    </source>
</evidence>
<name>A0A2A6B8J6_PRIPA</name>
<sequence>MRPETSYLQLPVATLASYHESMKLEFLSFARPRLSLDDAAYCSFERVPKSDYLSRLRHLCNLVLCGHFIIGYIPCHLIVVISVVEGAVRFIHCKRDRRST</sequence>
<dbReference type="EnsemblMetazoa" id="PPA29820.1">
    <property type="protein sequence ID" value="PPA29820.1"/>
    <property type="gene ID" value="WBGene00202689"/>
</dbReference>
<keyword evidence="2" id="KW-1185">Reference proteome</keyword>
<protein>
    <submittedName>
        <fullName evidence="1">Uncharacterized protein</fullName>
    </submittedName>
</protein>
<proteinExistence type="predicted"/>
<accession>A0A8R1UJR1</accession>
<dbReference type="AlphaFoldDB" id="A0A2A6B8J6"/>
<reference evidence="2" key="1">
    <citation type="journal article" date="2008" name="Nat. Genet.">
        <title>The Pristionchus pacificus genome provides a unique perspective on nematode lifestyle and parasitism.</title>
        <authorList>
            <person name="Dieterich C."/>
            <person name="Clifton S.W."/>
            <person name="Schuster L.N."/>
            <person name="Chinwalla A."/>
            <person name="Delehaunty K."/>
            <person name="Dinkelacker I."/>
            <person name="Fulton L."/>
            <person name="Fulton R."/>
            <person name="Godfrey J."/>
            <person name="Minx P."/>
            <person name="Mitreva M."/>
            <person name="Roeseler W."/>
            <person name="Tian H."/>
            <person name="Witte H."/>
            <person name="Yang S.P."/>
            <person name="Wilson R.K."/>
            <person name="Sommer R.J."/>
        </authorList>
    </citation>
    <scope>NUCLEOTIDE SEQUENCE [LARGE SCALE GENOMIC DNA]</scope>
    <source>
        <strain evidence="2">PS312</strain>
    </source>
</reference>
<evidence type="ECO:0000313" key="1">
    <source>
        <dbReference type="EnsemblMetazoa" id="PPA29820.1"/>
    </source>
</evidence>
<reference evidence="1" key="2">
    <citation type="submission" date="2022-06" db="UniProtKB">
        <authorList>
            <consortium name="EnsemblMetazoa"/>
        </authorList>
    </citation>
    <scope>IDENTIFICATION</scope>
    <source>
        <strain evidence="1">PS312</strain>
    </source>
</reference>
<accession>A0A2A6B8J6</accession>
<organism evidence="1 2">
    <name type="scientific">Pristionchus pacificus</name>
    <name type="common">Parasitic nematode worm</name>
    <dbReference type="NCBI Taxonomy" id="54126"/>
    <lineage>
        <taxon>Eukaryota</taxon>
        <taxon>Metazoa</taxon>
        <taxon>Ecdysozoa</taxon>
        <taxon>Nematoda</taxon>
        <taxon>Chromadorea</taxon>
        <taxon>Rhabditida</taxon>
        <taxon>Rhabditina</taxon>
        <taxon>Diplogasteromorpha</taxon>
        <taxon>Diplogasteroidea</taxon>
        <taxon>Neodiplogasteridae</taxon>
        <taxon>Pristionchus</taxon>
    </lineage>
</organism>